<reference evidence="1" key="2">
    <citation type="submission" date="2015-11" db="EMBL/GenBank/DDBJ databases">
        <authorList>
            <person name="Zhang Y."/>
            <person name="Guo Z."/>
        </authorList>
    </citation>
    <scope>NUCLEOTIDE SEQUENCE</scope>
</reference>
<organism evidence="1 2">
    <name type="scientific">Echinococcus multilocularis</name>
    <name type="common">Fox tapeworm</name>
    <dbReference type="NCBI Taxonomy" id="6211"/>
    <lineage>
        <taxon>Eukaryota</taxon>
        <taxon>Metazoa</taxon>
        <taxon>Spiralia</taxon>
        <taxon>Lophotrochozoa</taxon>
        <taxon>Platyhelminthes</taxon>
        <taxon>Cestoda</taxon>
        <taxon>Eucestoda</taxon>
        <taxon>Cyclophyllidea</taxon>
        <taxon>Taeniidae</taxon>
        <taxon>Echinococcus</taxon>
    </lineage>
</organism>
<dbReference type="Proteomes" id="UP000017246">
    <property type="component" value="Unassembled WGS sequence"/>
</dbReference>
<keyword evidence="2" id="KW-1185">Reference proteome</keyword>
<protein>
    <submittedName>
        <fullName evidence="1">4 Hydroxybutyrate coenzyme A transferase</fullName>
    </submittedName>
</protein>
<dbReference type="EMBL" id="LN902844">
    <property type="protein sequence ID" value="CUT98697.1"/>
    <property type="molecule type" value="Genomic_DNA"/>
</dbReference>
<keyword evidence="1" id="KW-0808">Transferase</keyword>
<sequence>MMLYYTNPRIMSATTSVGCPKMLFAAKTSSAWLGNLNYRRLFSLTLRYFTNTHEPSAPKPDHYPKWATSASEIFAELEDGICLHTSSS</sequence>
<name>A0A0S4MKB5_ECHMU</name>
<reference evidence="1" key="1">
    <citation type="journal article" date="2013" name="Nature">
        <title>The genomes of four tapeworm species reveal adaptations to parasitism.</title>
        <authorList>
            <person name="Tsai I.J."/>
            <person name="Zarowiecki M."/>
            <person name="Holroyd N."/>
            <person name="Garciarrubio A."/>
            <person name="Sanchez-Flores A."/>
            <person name="Brooks K.L."/>
            <person name="Tracey A."/>
            <person name="Bobes R.J."/>
            <person name="Fragoso G."/>
            <person name="Sciutto E."/>
            <person name="Aslett M."/>
            <person name="Beasley H."/>
            <person name="Bennett H.M."/>
            <person name="Cai J."/>
            <person name="Camicia F."/>
            <person name="Clark R."/>
            <person name="Cucher M."/>
            <person name="De Silva N."/>
            <person name="Day T.A."/>
            <person name="Deplazes P."/>
            <person name="Estrada K."/>
            <person name="Fernandez C."/>
            <person name="Holland P.W."/>
            <person name="Hou J."/>
            <person name="Hu S."/>
            <person name="Huckvale T."/>
            <person name="Hung S.S."/>
            <person name="Kamenetzky L."/>
            <person name="Keane J.A."/>
            <person name="Kiss F."/>
            <person name="Koziol U."/>
            <person name="Lambert O."/>
            <person name="Liu K."/>
            <person name="Luo X."/>
            <person name="Luo Y."/>
            <person name="Macchiaroli N."/>
            <person name="Nichol S."/>
            <person name="Paps J."/>
            <person name="Parkinson J."/>
            <person name="Pouchkina-Stantcheva N."/>
            <person name="Riddiford N."/>
            <person name="Rosenzvit M."/>
            <person name="Salinas G."/>
            <person name="Wasmuth J.D."/>
            <person name="Zamanian M."/>
            <person name="Zheng Y."/>
            <person name="Cai X."/>
            <person name="Soberon X."/>
            <person name="Olson P.D."/>
            <person name="Laclette J.P."/>
            <person name="Brehm K."/>
            <person name="Berriman M."/>
            <person name="Garciarrubio A."/>
            <person name="Bobes R.J."/>
            <person name="Fragoso G."/>
            <person name="Sanchez-Flores A."/>
            <person name="Estrada K."/>
            <person name="Cevallos M.A."/>
            <person name="Morett E."/>
            <person name="Gonzalez V."/>
            <person name="Portillo T."/>
            <person name="Ochoa-Leyva A."/>
            <person name="Jose M.V."/>
            <person name="Sciutto E."/>
            <person name="Landa A."/>
            <person name="Jimenez L."/>
            <person name="Valdes V."/>
            <person name="Carrero J.C."/>
            <person name="Larralde C."/>
            <person name="Morales-Montor J."/>
            <person name="Limon-Lason J."/>
            <person name="Soberon X."/>
            <person name="Laclette J.P."/>
        </authorList>
    </citation>
    <scope>NUCLEOTIDE SEQUENCE [LARGE SCALE GENOMIC DNA]</scope>
</reference>
<dbReference type="AlphaFoldDB" id="A0A0S4MKB5"/>
<evidence type="ECO:0000313" key="1">
    <source>
        <dbReference type="EMBL" id="CUT98697.1"/>
    </source>
</evidence>
<evidence type="ECO:0000313" key="2">
    <source>
        <dbReference type="Proteomes" id="UP000017246"/>
    </source>
</evidence>
<accession>A0A0S4MKB5</accession>
<proteinExistence type="predicted"/>
<dbReference type="GO" id="GO:0016740">
    <property type="term" value="F:transferase activity"/>
    <property type="evidence" value="ECO:0007669"/>
    <property type="project" value="UniProtKB-KW"/>
</dbReference>